<keyword evidence="9 10" id="KW-0472">Membrane</keyword>
<feature type="domain" description="RCK N-terminal" evidence="11">
    <location>
        <begin position="407"/>
        <end position="524"/>
    </location>
</feature>
<keyword evidence="6" id="KW-0630">Potassium</keyword>
<evidence type="ECO:0000256" key="4">
    <source>
        <dbReference type="ARBA" id="ARBA00022538"/>
    </source>
</evidence>
<dbReference type="EMBL" id="BMJM01000002">
    <property type="protein sequence ID" value="GGE04996.1"/>
    <property type="molecule type" value="Genomic_DNA"/>
</dbReference>
<evidence type="ECO:0000256" key="3">
    <source>
        <dbReference type="ARBA" id="ARBA00022449"/>
    </source>
</evidence>
<reference evidence="12" key="2">
    <citation type="submission" date="2020-09" db="EMBL/GenBank/DDBJ databases">
        <authorList>
            <person name="Sun Q."/>
            <person name="Zhou Y."/>
        </authorList>
    </citation>
    <scope>NUCLEOTIDE SEQUENCE</scope>
    <source>
        <strain evidence="12">CGMCC 1.15519</strain>
    </source>
</reference>
<feature type="transmembrane region" description="Helical" evidence="10">
    <location>
        <begin position="224"/>
        <end position="242"/>
    </location>
</feature>
<dbReference type="Gene3D" id="1.20.1530.20">
    <property type="match status" value="1"/>
</dbReference>
<dbReference type="GO" id="GO:0012505">
    <property type="term" value="C:endomembrane system"/>
    <property type="evidence" value="ECO:0007669"/>
    <property type="project" value="UniProtKB-SubCell"/>
</dbReference>
<feature type="transmembrane region" description="Helical" evidence="10">
    <location>
        <begin position="336"/>
        <end position="361"/>
    </location>
</feature>
<comment type="caution">
    <text evidence="12">The sequence shown here is derived from an EMBL/GenBank/DDBJ whole genome shotgun (WGS) entry which is preliminary data.</text>
</comment>
<evidence type="ECO:0000313" key="12">
    <source>
        <dbReference type="EMBL" id="GGE04996.1"/>
    </source>
</evidence>
<evidence type="ECO:0000256" key="5">
    <source>
        <dbReference type="ARBA" id="ARBA00022692"/>
    </source>
</evidence>
<keyword evidence="4" id="KW-0633">Potassium transport</keyword>
<dbReference type="GO" id="GO:1902600">
    <property type="term" value="P:proton transmembrane transport"/>
    <property type="evidence" value="ECO:0007669"/>
    <property type="project" value="InterPro"/>
</dbReference>
<evidence type="ECO:0000256" key="10">
    <source>
        <dbReference type="SAM" id="Phobius"/>
    </source>
</evidence>
<dbReference type="Pfam" id="PF02254">
    <property type="entry name" value="TrkA_N"/>
    <property type="match status" value="1"/>
</dbReference>
<feature type="transmembrane region" description="Helical" evidence="10">
    <location>
        <begin position="12"/>
        <end position="29"/>
    </location>
</feature>
<evidence type="ECO:0000256" key="2">
    <source>
        <dbReference type="ARBA" id="ARBA00022448"/>
    </source>
</evidence>
<dbReference type="Gene3D" id="3.40.50.720">
    <property type="entry name" value="NAD(P)-binding Rossmann-like Domain"/>
    <property type="match status" value="1"/>
</dbReference>
<feature type="transmembrane region" description="Helical" evidence="10">
    <location>
        <begin position="273"/>
        <end position="291"/>
    </location>
</feature>
<dbReference type="GO" id="GO:0015297">
    <property type="term" value="F:antiporter activity"/>
    <property type="evidence" value="ECO:0007669"/>
    <property type="project" value="UniProtKB-KW"/>
</dbReference>
<dbReference type="Pfam" id="PF00999">
    <property type="entry name" value="Na_H_Exchanger"/>
    <property type="match status" value="1"/>
</dbReference>
<evidence type="ECO:0000313" key="13">
    <source>
        <dbReference type="Proteomes" id="UP000635071"/>
    </source>
</evidence>
<accession>A0A916ZPE3</accession>
<keyword evidence="3" id="KW-0050">Antiport</keyword>
<sequence length="583" mass="60253">MALHESPSFNDIFIVLGAAGLVIPAFAALRISPVVGFILVGILVGPNALGALVSDFPWLRAITISDASALSAPAEMGIALLLFALGLELSVDRLRVMRKLIFGLGAAQLAACGAALALLLLPFDLGLVATAAIAVSLSLSSTAVGLQMLSASGRMSSHAGRTAFGILLFQDIAIAPLLLLFSAGTAAGGFLSSIGLSLLAIGGIVLASRLVVPTLFLQAARTRRPELFLAAALVVLIGSAAASASVGLSPAVGALVAGIMLAETEYRRQIEAAIAPFQGLLLGVFLIWVGMQLDLSAIIAQPLLVVGGVVAVCAIKALVILVLMRRFGNGGGVAGHIAMLLAAPSETSLILIAAATAAGIIGGPVAGVALLVCGLSLAIAPLLGLVGQHLETRHGPDSETSDEPVVPDRTVIIGFGRVGRVVADMLEAHGQPYLAVDSDPDEVIRLRRAGKRVVYGDARRPELLDRLGLDTARAVVLTIDAAQSLGTLVRLIRERHPQLCVVVRARDADHASQLYALGVTDAVPETVESSLQLAEAVLVDLGVPMGPVIASIHEKRAELRSWIKGTDEEPVRISAARRRRKAT</sequence>
<proteinExistence type="predicted"/>
<dbReference type="FunFam" id="3.40.50.720:FF:000036">
    <property type="entry name" value="Glutathione-regulated potassium-efflux system protein KefB"/>
    <property type="match status" value="1"/>
</dbReference>
<dbReference type="SUPFAM" id="SSF51735">
    <property type="entry name" value="NAD(P)-binding Rossmann-fold domains"/>
    <property type="match status" value="1"/>
</dbReference>
<gene>
    <name evidence="12" type="ORF">GCM10011529_09210</name>
</gene>
<keyword evidence="2" id="KW-0813">Transport</keyword>
<feature type="transmembrane region" description="Helical" evidence="10">
    <location>
        <begin position="190"/>
        <end position="212"/>
    </location>
</feature>
<keyword evidence="5 10" id="KW-0812">Transmembrane</keyword>
<dbReference type="PROSITE" id="PS51201">
    <property type="entry name" value="RCK_N"/>
    <property type="match status" value="1"/>
</dbReference>
<dbReference type="InterPro" id="IPR038770">
    <property type="entry name" value="Na+/solute_symporter_sf"/>
</dbReference>
<feature type="transmembrane region" description="Helical" evidence="10">
    <location>
        <begin position="70"/>
        <end position="89"/>
    </location>
</feature>
<evidence type="ECO:0000259" key="11">
    <source>
        <dbReference type="PROSITE" id="PS51201"/>
    </source>
</evidence>
<keyword evidence="7 10" id="KW-1133">Transmembrane helix</keyword>
<dbReference type="RefSeq" id="WP_188761731.1">
    <property type="nucleotide sequence ID" value="NZ_BMJM01000002.1"/>
</dbReference>
<evidence type="ECO:0000256" key="1">
    <source>
        <dbReference type="ARBA" id="ARBA00004127"/>
    </source>
</evidence>
<evidence type="ECO:0000256" key="9">
    <source>
        <dbReference type="ARBA" id="ARBA00023136"/>
    </source>
</evidence>
<feature type="transmembrane region" description="Helical" evidence="10">
    <location>
        <begin position="303"/>
        <end position="324"/>
    </location>
</feature>
<reference evidence="12" key="1">
    <citation type="journal article" date="2014" name="Int. J. Syst. Evol. Microbiol.">
        <title>Complete genome sequence of Corynebacterium casei LMG S-19264T (=DSM 44701T), isolated from a smear-ripened cheese.</title>
        <authorList>
            <consortium name="US DOE Joint Genome Institute (JGI-PGF)"/>
            <person name="Walter F."/>
            <person name="Albersmeier A."/>
            <person name="Kalinowski J."/>
            <person name="Ruckert C."/>
        </authorList>
    </citation>
    <scope>NUCLEOTIDE SEQUENCE</scope>
    <source>
        <strain evidence="12">CGMCC 1.15519</strain>
    </source>
</reference>
<evidence type="ECO:0000256" key="6">
    <source>
        <dbReference type="ARBA" id="ARBA00022958"/>
    </source>
</evidence>
<dbReference type="InterPro" id="IPR003148">
    <property type="entry name" value="RCK_N"/>
</dbReference>
<protein>
    <submittedName>
        <fullName evidence="12">Potassium transporter TrkA</fullName>
    </submittedName>
</protein>
<dbReference type="AlphaFoldDB" id="A0A916ZPE3"/>
<feature type="transmembrane region" description="Helical" evidence="10">
    <location>
        <begin position="127"/>
        <end position="151"/>
    </location>
</feature>
<feature type="transmembrane region" description="Helical" evidence="10">
    <location>
        <begin position="367"/>
        <end position="386"/>
    </location>
</feature>
<comment type="subcellular location">
    <subcellularLocation>
        <location evidence="1">Endomembrane system</location>
        <topology evidence="1">Multi-pass membrane protein</topology>
    </subcellularLocation>
</comment>
<organism evidence="12 13">
    <name type="scientific">Sandarakinorhabdus glacialis</name>
    <dbReference type="NCBI Taxonomy" id="1614636"/>
    <lineage>
        <taxon>Bacteria</taxon>
        <taxon>Pseudomonadati</taxon>
        <taxon>Pseudomonadota</taxon>
        <taxon>Alphaproteobacteria</taxon>
        <taxon>Sphingomonadales</taxon>
        <taxon>Sphingosinicellaceae</taxon>
        <taxon>Sandarakinorhabdus</taxon>
    </lineage>
</organism>
<dbReference type="InterPro" id="IPR006153">
    <property type="entry name" value="Cation/H_exchanger_TM"/>
</dbReference>
<dbReference type="InterPro" id="IPR036291">
    <property type="entry name" value="NAD(P)-bd_dom_sf"/>
</dbReference>
<evidence type="ECO:0000256" key="7">
    <source>
        <dbReference type="ARBA" id="ARBA00022989"/>
    </source>
</evidence>
<feature type="transmembrane region" description="Helical" evidence="10">
    <location>
        <begin position="101"/>
        <end position="121"/>
    </location>
</feature>
<feature type="transmembrane region" description="Helical" evidence="10">
    <location>
        <begin position="163"/>
        <end position="184"/>
    </location>
</feature>
<keyword evidence="13" id="KW-1185">Reference proteome</keyword>
<dbReference type="Proteomes" id="UP000635071">
    <property type="component" value="Unassembled WGS sequence"/>
</dbReference>
<dbReference type="PANTHER" id="PTHR46157:SF4">
    <property type="entry name" value="K(+) EFFLUX ANTIPORTER 3, CHLOROPLASTIC"/>
    <property type="match status" value="1"/>
</dbReference>
<feature type="transmembrane region" description="Helical" evidence="10">
    <location>
        <begin position="36"/>
        <end position="58"/>
    </location>
</feature>
<dbReference type="PANTHER" id="PTHR46157">
    <property type="entry name" value="K(+) EFFLUX ANTIPORTER 3, CHLOROPLASTIC"/>
    <property type="match status" value="1"/>
</dbReference>
<keyword evidence="8" id="KW-0406">Ion transport</keyword>
<evidence type="ECO:0000256" key="8">
    <source>
        <dbReference type="ARBA" id="ARBA00023065"/>
    </source>
</evidence>
<dbReference type="GO" id="GO:0005886">
    <property type="term" value="C:plasma membrane"/>
    <property type="evidence" value="ECO:0007669"/>
    <property type="project" value="TreeGrafter"/>
</dbReference>
<dbReference type="GO" id="GO:0006813">
    <property type="term" value="P:potassium ion transport"/>
    <property type="evidence" value="ECO:0007669"/>
    <property type="project" value="UniProtKB-KW"/>
</dbReference>
<name>A0A916ZPE3_9SPHN</name>